<sequence>MNRIPSSSESYFLDIHSLVDNTERLTENIEGRPCNAILTHGEHSKPTVNVAYVGMNLDNLSDTCIISHSQTGLAILLADMYWDFPQLALVPTDSTSLNFERYRSKGKFNAPNILTSQILLATNIFSLSHRGSALRISTITIAFNALGILTKCADQKNITIQEMISSPAHMDFAEGITANNASRLVKMITDYHKLTSNALNLNPHKLFFNVLRKRHGERYNTEKQTPVIPSRILHARYHHYNNIVLDFIQSGDMIGALSKKLAEDPLYGRDASKASRYEMEFGHQYALEKKRPNFSKAIGDHNLNDFCEKYNILQPGSLARHMALVQHSAKCLVHIYTLVRDHEAKLLENECVEQAEGWNSKGLYLMGVSTKLTGQAKDTAWIANELIVEPIKCLQIIKSIITPYVPDGTNGSDCLLLTPSFLPFCKSDPGDTIIINNFTRYEKYLPPIPIEEADILELEAIDPLADRRSDPRYKVGKPWKIASHQFRRTMTVFGAQSQVLDIPELKRLLTHLTESMSIYYQRGCSAGGYNMKLKSPELYKELNKAMNDAQWISYLNEVLYSTEKLHGGHGERVTTMSKANDPDRIIYRQTAEETMKKAKNGLISYQRTPLGGCASSKPCDERAHGNFINCFGCASSVLKVSNVKSVIENAQIDLMDLDPKSFEYRMEQRNIQDYETILSHLN</sequence>
<accession>A0A3M6H1D5</accession>
<dbReference type="Proteomes" id="UP000271531">
    <property type="component" value="Unassembled WGS sequence"/>
</dbReference>
<dbReference type="RefSeq" id="WP_117139443.1">
    <property type="nucleotide sequence ID" value="NZ_QPCR01000012.1"/>
</dbReference>
<comment type="caution">
    <text evidence="1">The sequence shown here is derived from an EMBL/GenBank/DDBJ whole genome shotgun (WGS) entry which is preliminary data.</text>
</comment>
<dbReference type="EMBL" id="RBVA01000535">
    <property type="protein sequence ID" value="RMV98634.1"/>
    <property type="molecule type" value="Genomic_DNA"/>
</dbReference>
<organism evidence="1 2">
    <name type="scientific">Pseudomonas amygdali pv. tabaci</name>
    <name type="common">Pseudomonas syringae pv. tabaci</name>
    <dbReference type="NCBI Taxonomy" id="322"/>
    <lineage>
        <taxon>Bacteria</taxon>
        <taxon>Pseudomonadati</taxon>
        <taxon>Pseudomonadota</taxon>
        <taxon>Gammaproteobacteria</taxon>
        <taxon>Pseudomonadales</taxon>
        <taxon>Pseudomonadaceae</taxon>
        <taxon>Pseudomonas</taxon>
        <taxon>Pseudomonas amygdali</taxon>
    </lineage>
</organism>
<reference evidence="1 2" key="1">
    <citation type="submission" date="2018-08" db="EMBL/GenBank/DDBJ databases">
        <title>Recombination of ecologically and evolutionarily significant loci maintains genetic cohesion in the Pseudomonas syringae species complex.</title>
        <authorList>
            <person name="Dillon M."/>
            <person name="Thakur S."/>
            <person name="Almeida R.N.D."/>
            <person name="Weir B.S."/>
            <person name="Guttman D.S."/>
        </authorList>
    </citation>
    <scope>NUCLEOTIDE SEQUENCE [LARGE SCALE GENOMIC DNA]</scope>
    <source>
        <strain evidence="1 2">ICMP 4525</strain>
    </source>
</reference>
<gene>
    <name evidence="1" type="ORF">ALP03_00622</name>
</gene>
<evidence type="ECO:0000313" key="2">
    <source>
        <dbReference type="Proteomes" id="UP000271531"/>
    </source>
</evidence>
<evidence type="ECO:0000313" key="1">
    <source>
        <dbReference type="EMBL" id="RMV98634.1"/>
    </source>
</evidence>
<name>A0A3M6H1D5_PSEAJ</name>
<dbReference type="AlphaFoldDB" id="A0A3M6H1D5"/>
<proteinExistence type="predicted"/>
<protein>
    <submittedName>
        <fullName evidence="1">Phage integrase</fullName>
    </submittedName>
</protein>